<proteinExistence type="inferred from homology"/>
<dbReference type="InterPro" id="IPR011032">
    <property type="entry name" value="GroES-like_sf"/>
</dbReference>
<feature type="domain" description="Alcohol dehydrogenase-like C-terminal" evidence="13">
    <location>
        <begin position="237"/>
        <end position="348"/>
    </location>
</feature>
<name>A0A919L110_9ACTN</name>
<dbReference type="AlphaFoldDB" id="A0A919L110"/>
<evidence type="ECO:0000256" key="10">
    <source>
        <dbReference type="ARBA" id="ARBA00068251"/>
    </source>
</evidence>
<comment type="catalytic activity">
    <reaction evidence="8">
        <text>a secondary alcohol + NAD(+) = a ketone + NADH + H(+)</text>
        <dbReference type="Rhea" id="RHEA:10740"/>
        <dbReference type="ChEBI" id="CHEBI:15378"/>
        <dbReference type="ChEBI" id="CHEBI:17087"/>
        <dbReference type="ChEBI" id="CHEBI:35681"/>
        <dbReference type="ChEBI" id="CHEBI:57540"/>
        <dbReference type="ChEBI" id="CHEBI:57945"/>
        <dbReference type="EC" id="1.1.1.1"/>
    </reaction>
</comment>
<keyword evidence="7" id="KW-0520">NAD</keyword>
<dbReference type="InterPro" id="IPR002328">
    <property type="entry name" value="ADH_Zn_CS"/>
</dbReference>
<evidence type="ECO:0000259" key="14">
    <source>
        <dbReference type="Pfam" id="PF08240"/>
    </source>
</evidence>
<evidence type="ECO:0000313" key="16">
    <source>
        <dbReference type="Proteomes" id="UP000603708"/>
    </source>
</evidence>
<evidence type="ECO:0000313" key="15">
    <source>
        <dbReference type="EMBL" id="GHH78761.1"/>
    </source>
</evidence>
<evidence type="ECO:0000259" key="13">
    <source>
        <dbReference type="Pfam" id="PF00107"/>
    </source>
</evidence>
<dbReference type="Proteomes" id="UP000603708">
    <property type="component" value="Unassembled WGS sequence"/>
</dbReference>
<evidence type="ECO:0000256" key="7">
    <source>
        <dbReference type="ARBA" id="ARBA00023027"/>
    </source>
</evidence>
<dbReference type="GO" id="GO:0004022">
    <property type="term" value="F:alcohol dehydrogenase (NAD+) activity"/>
    <property type="evidence" value="ECO:0007669"/>
    <property type="project" value="UniProtKB-EC"/>
</dbReference>
<dbReference type="InterPro" id="IPR036291">
    <property type="entry name" value="NAD(P)-bd_dom_sf"/>
</dbReference>
<dbReference type="FunFam" id="3.40.50.720:FF:000275">
    <property type="entry name" value="Alcohol dehydrogenase AdhA"/>
    <property type="match status" value="1"/>
</dbReference>
<feature type="domain" description="Alcohol dehydrogenase-like N-terminal" evidence="14">
    <location>
        <begin position="86"/>
        <end position="194"/>
    </location>
</feature>
<evidence type="ECO:0000256" key="11">
    <source>
        <dbReference type="RuleBase" id="RU361277"/>
    </source>
</evidence>
<comment type="catalytic activity">
    <reaction evidence="9">
        <text>a primary alcohol + NAD(+) = an aldehyde + NADH + H(+)</text>
        <dbReference type="Rhea" id="RHEA:10736"/>
        <dbReference type="ChEBI" id="CHEBI:15378"/>
        <dbReference type="ChEBI" id="CHEBI:15734"/>
        <dbReference type="ChEBI" id="CHEBI:17478"/>
        <dbReference type="ChEBI" id="CHEBI:57540"/>
        <dbReference type="ChEBI" id="CHEBI:57945"/>
        <dbReference type="EC" id="1.1.1.1"/>
    </reaction>
</comment>
<keyword evidence="6" id="KW-0560">Oxidoreductase</keyword>
<dbReference type="GO" id="GO:0008270">
    <property type="term" value="F:zinc ion binding"/>
    <property type="evidence" value="ECO:0007669"/>
    <property type="project" value="InterPro"/>
</dbReference>
<dbReference type="PANTHER" id="PTHR42940:SF8">
    <property type="entry name" value="VACUOLAR PROTEIN SORTING-ASSOCIATED PROTEIN 11"/>
    <property type="match status" value="1"/>
</dbReference>
<comment type="caution">
    <text evidence="15">The sequence shown here is derived from an EMBL/GenBank/DDBJ whole genome shotgun (WGS) entry which is preliminary data.</text>
</comment>
<feature type="region of interest" description="Disordered" evidence="12">
    <location>
        <begin position="1"/>
        <end position="26"/>
    </location>
</feature>
<comment type="cofactor">
    <cofactor evidence="1 11">
        <name>Zn(2+)</name>
        <dbReference type="ChEBI" id="CHEBI:29105"/>
    </cofactor>
</comment>
<comment type="similarity">
    <text evidence="2 11">Belongs to the zinc-containing alcohol dehydrogenase family.</text>
</comment>
<dbReference type="PANTHER" id="PTHR42940">
    <property type="entry name" value="ALCOHOL DEHYDROGENASE 1-RELATED"/>
    <property type="match status" value="1"/>
</dbReference>
<evidence type="ECO:0000256" key="4">
    <source>
        <dbReference type="ARBA" id="ARBA00022723"/>
    </source>
</evidence>
<evidence type="ECO:0000256" key="1">
    <source>
        <dbReference type="ARBA" id="ARBA00001947"/>
    </source>
</evidence>
<dbReference type="GO" id="GO:0005737">
    <property type="term" value="C:cytoplasm"/>
    <property type="evidence" value="ECO:0007669"/>
    <property type="project" value="TreeGrafter"/>
</dbReference>
<dbReference type="EMBL" id="BNCD01000007">
    <property type="protein sequence ID" value="GHH78761.1"/>
    <property type="molecule type" value="Genomic_DNA"/>
</dbReference>
<evidence type="ECO:0000256" key="5">
    <source>
        <dbReference type="ARBA" id="ARBA00022833"/>
    </source>
</evidence>
<organism evidence="15 16">
    <name type="scientific">Streptomyces sulfonofaciens</name>
    <dbReference type="NCBI Taxonomy" id="68272"/>
    <lineage>
        <taxon>Bacteria</taxon>
        <taxon>Bacillati</taxon>
        <taxon>Actinomycetota</taxon>
        <taxon>Actinomycetes</taxon>
        <taxon>Kitasatosporales</taxon>
        <taxon>Streptomycetaceae</taxon>
        <taxon>Streptomyces</taxon>
    </lineage>
</organism>
<dbReference type="Pfam" id="PF08240">
    <property type="entry name" value="ADH_N"/>
    <property type="match status" value="1"/>
</dbReference>
<evidence type="ECO:0000256" key="6">
    <source>
        <dbReference type="ARBA" id="ARBA00023002"/>
    </source>
</evidence>
<feature type="compositionally biased region" description="Low complexity" evidence="12">
    <location>
        <begin position="1"/>
        <end position="20"/>
    </location>
</feature>
<dbReference type="Gene3D" id="3.40.50.720">
    <property type="entry name" value="NAD(P)-binding Rossmann-like Domain"/>
    <property type="match status" value="1"/>
</dbReference>
<evidence type="ECO:0000256" key="3">
    <source>
        <dbReference type="ARBA" id="ARBA00013190"/>
    </source>
</evidence>
<dbReference type="InterPro" id="IPR013149">
    <property type="entry name" value="ADH-like_C"/>
</dbReference>
<dbReference type="SUPFAM" id="SSF50129">
    <property type="entry name" value="GroES-like"/>
    <property type="match status" value="1"/>
</dbReference>
<protein>
    <recommendedName>
        <fullName evidence="10">Probable alcohol dehydrogenase AdhA</fullName>
        <ecNumber evidence="3">1.1.1.1</ecNumber>
    </recommendedName>
</protein>
<keyword evidence="5 11" id="KW-0862">Zinc</keyword>
<keyword evidence="4 11" id="KW-0479">Metal-binding</keyword>
<dbReference type="InterPro" id="IPR014187">
    <property type="entry name" value="ADH_Zn_typ-2"/>
</dbReference>
<evidence type="ECO:0000256" key="12">
    <source>
        <dbReference type="SAM" id="MobiDB-lite"/>
    </source>
</evidence>
<dbReference type="SUPFAM" id="SSF51735">
    <property type="entry name" value="NAD(P)-binding Rossmann-fold domains"/>
    <property type="match status" value="1"/>
</dbReference>
<gene>
    <name evidence="15" type="primary">adh</name>
    <name evidence="15" type="ORF">GCM10018793_30090</name>
</gene>
<keyword evidence="16" id="KW-1185">Reference proteome</keyword>
<sequence length="390" mass="41065">MGPGRAAGRPGRATAPACGRTPSRGRRLRLASRRACQDARLHDEVEREVAHVATEIPTTMRAWVAPAARRGTIERVELTVPAPAVDELLVKVRACGVCRTDLHVRDGDLPAHLEQVVPGHEAVGEVVAAGARVTGPPAGTRVGVPWLRRTDGTCRYCTRGQENLCPASVYTGWDVHGGYAEYVTVPAAYAYELPAGYTDEELTPQLCAGIIGYRALRRADLPEGGRLGIYGFGASAHLTAQVALAEGATVHVLTRSPAARSLALELGAASAGDAAAGPPEPLDAAILFAPVGSLVPVALQALDRGGTLSIAGIHLTGVPPLDHERHLFQERTLRSVTANTRRDGRGFLATAAGHHLRATLAPYDFDDADRALDDLAAGRVNGAAVLRMPH</sequence>
<dbReference type="NCBIfam" id="TIGR02822">
    <property type="entry name" value="adh_fam_2"/>
    <property type="match status" value="1"/>
</dbReference>
<dbReference type="EC" id="1.1.1.1" evidence="3"/>
<evidence type="ECO:0000256" key="8">
    <source>
        <dbReference type="ARBA" id="ARBA00049164"/>
    </source>
</evidence>
<dbReference type="Pfam" id="PF00107">
    <property type="entry name" value="ADH_zinc_N"/>
    <property type="match status" value="1"/>
</dbReference>
<dbReference type="Gene3D" id="3.90.180.10">
    <property type="entry name" value="Medium-chain alcohol dehydrogenases, catalytic domain"/>
    <property type="match status" value="1"/>
</dbReference>
<reference evidence="15" key="2">
    <citation type="submission" date="2020-09" db="EMBL/GenBank/DDBJ databases">
        <authorList>
            <person name="Sun Q."/>
            <person name="Ohkuma M."/>
        </authorList>
    </citation>
    <scope>NUCLEOTIDE SEQUENCE</scope>
    <source>
        <strain evidence="15">JCM 5069</strain>
    </source>
</reference>
<dbReference type="PROSITE" id="PS00059">
    <property type="entry name" value="ADH_ZINC"/>
    <property type="match status" value="1"/>
</dbReference>
<accession>A0A919L110</accession>
<evidence type="ECO:0000256" key="9">
    <source>
        <dbReference type="ARBA" id="ARBA00049243"/>
    </source>
</evidence>
<evidence type="ECO:0000256" key="2">
    <source>
        <dbReference type="ARBA" id="ARBA00008072"/>
    </source>
</evidence>
<dbReference type="InterPro" id="IPR013154">
    <property type="entry name" value="ADH-like_N"/>
</dbReference>
<reference evidence="15" key="1">
    <citation type="journal article" date="2014" name="Int. J. Syst. Evol. Microbiol.">
        <title>Complete genome sequence of Corynebacterium casei LMG S-19264T (=DSM 44701T), isolated from a smear-ripened cheese.</title>
        <authorList>
            <consortium name="US DOE Joint Genome Institute (JGI-PGF)"/>
            <person name="Walter F."/>
            <person name="Albersmeier A."/>
            <person name="Kalinowski J."/>
            <person name="Ruckert C."/>
        </authorList>
    </citation>
    <scope>NUCLEOTIDE SEQUENCE</scope>
    <source>
        <strain evidence="15">JCM 5069</strain>
    </source>
</reference>